<keyword evidence="2" id="KW-1185">Reference proteome</keyword>
<comment type="caution">
    <text evidence="1">The sequence shown here is derived from an EMBL/GenBank/DDBJ whole genome shotgun (WGS) entry which is preliminary data.</text>
</comment>
<dbReference type="EMBL" id="JAVFKY010000001">
    <property type="protein sequence ID" value="KAK5583114.1"/>
    <property type="molecule type" value="Genomic_DNA"/>
</dbReference>
<reference evidence="1 2" key="1">
    <citation type="submission" date="2023-11" db="EMBL/GenBank/DDBJ databases">
        <title>Dfirmibasis_genome.</title>
        <authorList>
            <person name="Edelbroek B."/>
            <person name="Kjellin J."/>
            <person name="Jerlstrom-Hultqvist J."/>
            <person name="Soderbom F."/>
        </authorList>
    </citation>
    <scope>NUCLEOTIDE SEQUENCE [LARGE SCALE GENOMIC DNA]</scope>
    <source>
        <strain evidence="1 2">TNS-C-14</strain>
    </source>
</reference>
<protein>
    <recommendedName>
        <fullName evidence="3">Cytochrome c oxidase polypeptide VIIe</fullName>
    </recommendedName>
</protein>
<gene>
    <name evidence="1" type="ORF">RB653_004704</name>
</gene>
<proteinExistence type="predicted"/>
<name>A0AAN7YSI2_9MYCE</name>
<evidence type="ECO:0000313" key="2">
    <source>
        <dbReference type="Proteomes" id="UP001344447"/>
    </source>
</evidence>
<dbReference type="AlphaFoldDB" id="A0AAN7YSI2"/>
<evidence type="ECO:0000313" key="1">
    <source>
        <dbReference type="EMBL" id="KAK5583114.1"/>
    </source>
</evidence>
<sequence length="53" mass="6053">MSHALPSLIKMHIAKDLGYGLILGVIPGVWFKYQIGKSIQKREQFYAAYDKNN</sequence>
<organism evidence="1 2">
    <name type="scientific">Dictyostelium firmibasis</name>
    <dbReference type="NCBI Taxonomy" id="79012"/>
    <lineage>
        <taxon>Eukaryota</taxon>
        <taxon>Amoebozoa</taxon>
        <taxon>Evosea</taxon>
        <taxon>Eumycetozoa</taxon>
        <taxon>Dictyostelia</taxon>
        <taxon>Dictyosteliales</taxon>
        <taxon>Dictyosteliaceae</taxon>
        <taxon>Dictyostelium</taxon>
    </lineage>
</organism>
<dbReference type="Proteomes" id="UP001344447">
    <property type="component" value="Unassembled WGS sequence"/>
</dbReference>
<evidence type="ECO:0008006" key="3">
    <source>
        <dbReference type="Google" id="ProtNLM"/>
    </source>
</evidence>
<accession>A0AAN7YSI2</accession>